<organism evidence="2 3">
    <name type="scientific">Vagococcus salmoninarum</name>
    <dbReference type="NCBI Taxonomy" id="2739"/>
    <lineage>
        <taxon>Bacteria</taxon>
        <taxon>Bacillati</taxon>
        <taxon>Bacillota</taxon>
        <taxon>Bacilli</taxon>
        <taxon>Lactobacillales</taxon>
        <taxon>Enterococcaceae</taxon>
        <taxon>Vagococcus</taxon>
    </lineage>
</organism>
<evidence type="ECO:0000313" key="2">
    <source>
        <dbReference type="EMBL" id="RST92516.1"/>
    </source>
</evidence>
<dbReference type="Proteomes" id="UP000287239">
    <property type="component" value="Unassembled WGS sequence"/>
</dbReference>
<feature type="binding site" evidence="1">
    <location>
        <position position="17"/>
    </location>
    <ligand>
        <name>Zn(2+)</name>
        <dbReference type="ChEBI" id="CHEBI:29105"/>
    </ligand>
</feature>
<dbReference type="InterPro" id="IPR052891">
    <property type="entry name" value="DNA-3mA_glycosylase"/>
</dbReference>
<reference evidence="2 3" key="1">
    <citation type="submission" date="2017-05" db="EMBL/GenBank/DDBJ databases">
        <title>Vagococcus spp. assemblies.</title>
        <authorList>
            <person name="Gulvik C.A."/>
        </authorList>
    </citation>
    <scope>NUCLEOTIDE SEQUENCE [LARGE SCALE GENOMIC DNA]</scope>
    <source>
        <strain evidence="2 3">NCFB 2777</strain>
    </source>
</reference>
<dbReference type="Pfam" id="PF03352">
    <property type="entry name" value="Adenine_glyco"/>
    <property type="match status" value="1"/>
</dbReference>
<dbReference type="GO" id="GO:0006284">
    <property type="term" value="P:base-excision repair"/>
    <property type="evidence" value="ECO:0007669"/>
    <property type="project" value="InterPro"/>
</dbReference>
<dbReference type="OrthoDB" id="9807664at2"/>
<dbReference type="Gene3D" id="1.10.340.30">
    <property type="entry name" value="Hypothetical protein, domain 2"/>
    <property type="match status" value="1"/>
</dbReference>
<dbReference type="SUPFAM" id="SSF48150">
    <property type="entry name" value="DNA-glycosylase"/>
    <property type="match status" value="1"/>
</dbReference>
<feature type="binding site" evidence="1">
    <location>
        <position position="175"/>
    </location>
    <ligand>
        <name>Zn(2+)</name>
        <dbReference type="ChEBI" id="CHEBI:29105"/>
    </ligand>
</feature>
<evidence type="ECO:0000256" key="1">
    <source>
        <dbReference type="PIRSR" id="PIRSR605019-1"/>
    </source>
</evidence>
<dbReference type="PANTHER" id="PTHR30037">
    <property type="entry name" value="DNA-3-METHYLADENINE GLYCOSYLASE 1"/>
    <property type="match status" value="1"/>
</dbReference>
<dbReference type="GO" id="GO:0046872">
    <property type="term" value="F:metal ion binding"/>
    <property type="evidence" value="ECO:0007669"/>
    <property type="project" value="UniProtKB-KW"/>
</dbReference>
<feature type="binding site" evidence="1">
    <location>
        <position position="179"/>
    </location>
    <ligand>
        <name>Zn(2+)</name>
        <dbReference type="ChEBI" id="CHEBI:29105"/>
    </ligand>
</feature>
<sequence>MERCSWANVSLNEQKYHDEEWGIPVKEDHLLFEVLVLESMQSGLSWATILSKRSTLRAAYEEFTPEKVAVFDEQKVTDLLNDPGVIRHKLKIKATITNAQQFLAIQKEWGSFTSYIWHFTENQVINTQWLDISHVPSTSPLSEAISKDLKKRGFKFLGPTTVYSFLQAVGIVNDHVVTCFKNIAE</sequence>
<keyword evidence="3" id="KW-1185">Reference proteome</keyword>
<name>A0A429ZFP0_9ENTE</name>
<gene>
    <name evidence="2" type="ORF">CBF35_12860</name>
</gene>
<comment type="caution">
    <text evidence="2">The sequence shown here is derived from an EMBL/GenBank/DDBJ whole genome shotgun (WGS) entry which is preliminary data.</text>
</comment>
<dbReference type="RefSeq" id="WP_126781838.1">
    <property type="nucleotide sequence ID" value="NZ_CP177121.1"/>
</dbReference>
<keyword evidence="1" id="KW-0862">Zinc</keyword>
<keyword evidence="1" id="KW-0479">Metal-binding</keyword>
<dbReference type="GO" id="GO:0008725">
    <property type="term" value="F:DNA-3-methyladenine glycosylase activity"/>
    <property type="evidence" value="ECO:0007669"/>
    <property type="project" value="InterPro"/>
</dbReference>
<proteinExistence type="predicted"/>
<feature type="binding site" evidence="1">
    <location>
        <position position="4"/>
    </location>
    <ligand>
        <name>Zn(2+)</name>
        <dbReference type="ChEBI" id="CHEBI:29105"/>
    </ligand>
</feature>
<dbReference type="EMBL" id="NGJU01000022">
    <property type="protein sequence ID" value="RST92516.1"/>
    <property type="molecule type" value="Genomic_DNA"/>
</dbReference>
<dbReference type="AlphaFoldDB" id="A0A429ZFP0"/>
<dbReference type="PANTHER" id="PTHR30037:SF4">
    <property type="entry name" value="DNA-3-METHYLADENINE GLYCOSYLASE I"/>
    <property type="match status" value="1"/>
</dbReference>
<dbReference type="InterPro" id="IPR011257">
    <property type="entry name" value="DNA_glycosylase"/>
</dbReference>
<dbReference type="InterPro" id="IPR005019">
    <property type="entry name" value="Adenine_glyco"/>
</dbReference>
<protein>
    <submittedName>
        <fullName evidence="2">3-methyladenine DNA glycosylase</fullName>
    </submittedName>
</protein>
<accession>A0A429ZFP0</accession>
<evidence type="ECO:0000313" key="3">
    <source>
        <dbReference type="Proteomes" id="UP000287239"/>
    </source>
</evidence>
<dbReference type="GeneID" id="98569234"/>